<evidence type="ECO:0000313" key="2">
    <source>
        <dbReference type="EMBL" id="GAB91202.1"/>
    </source>
</evidence>
<accession>K6WG99</accession>
<proteinExistence type="predicted"/>
<dbReference type="SMART" id="SM00382">
    <property type="entry name" value="AAA"/>
    <property type="match status" value="1"/>
</dbReference>
<dbReference type="InterPro" id="IPR027417">
    <property type="entry name" value="P-loop_NTPase"/>
</dbReference>
<organism evidence="2 3">
    <name type="scientific">Gordonia rhizosphera NBRC 16068</name>
    <dbReference type="NCBI Taxonomy" id="1108045"/>
    <lineage>
        <taxon>Bacteria</taxon>
        <taxon>Bacillati</taxon>
        <taxon>Actinomycetota</taxon>
        <taxon>Actinomycetes</taxon>
        <taxon>Mycobacteriales</taxon>
        <taxon>Gordoniaceae</taxon>
        <taxon>Gordonia</taxon>
    </lineage>
</organism>
<dbReference type="InterPro" id="IPR036412">
    <property type="entry name" value="HAD-like_sf"/>
</dbReference>
<comment type="caution">
    <text evidence="2">The sequence shown here is derived from an EMBL/GenBank/DDBJ whole genome shotgun (WGS) entry which is preliminary data.</text>
</comment>
<dbReference type="Gene3D" id="3.90.1070.10">
    <property type="match status" value="1"/>
</dbReference>
<reference evidence="2 3" key="1">
    <citation type="submission" date="2012-08" db="EMBL/GenBank/DDBJ databases">
        <title>Whole genome shotgun sequence of Gordonia rhizosphera NBRC 16068.</title>
        <authorList>
            <person name="Takarada H."/>
            <person name="Isaki S."/>
            <person name="Hosoyama A."/>
            <person name="Tsuchikane K."/>
            <person name="Katsumata H."/>
            <person name="Baba S."/>
            <person name="Ohji S."/>
            <person name="Yamazaki S."/>
            <person name="Fujita N."/>
        </authorList>
    </citation>
    <scope>NUCLEOTIDE SEQUENCE [LARGE SCALE GENOMIC DNA]</scope>
    <source>
        <strain evidence="2 3">NBRC 16068</strain>
    </source>
</reference>
<dbReference type="GO" id="GO:0000287">
    <property type="term" value="F:magnesium ion binding"/>
    <property type="evidence" value="ECO:0007669"/>
    <property type="project" value="TreeGrafter"/>
</dbReference>
<dbReference type="RefSeq" id="WP_006334490.1">
    <property type="nucleotide sequence ID" value="NZ_BAHC01000125.1"/>
</dbReference>
<keyword evidence="3" id="KW-1185">Reference proteome</keyword>
<dbReference type="SUPFAM" id="SSF56784">
    <property type="entry name" value="HAD-like"/>
    <property type="match status" value="1"/>
</dbReference>
<dbReference type="eggNOG" id="COG0561">
    <property type="taxonomic scope" value="Bacteria"/>
</dbReference>
<dbReference type="eggNOG" id="COG1763">
    <property type="taxonomic scope" value="Bacteria"/>
</dbReference>
<dbReference type="OrthoDB" id="9768060at2"/>
<dbReference type="GO" id="GO:0005829">
    <property type="term" value="C:cytosol"/>
    <property type="evidence" value="ECO:0007669"/>
    <property type="project" value="TreeGrafter"/>
</dbReference>
<dbReference type="GO" id="GO:0016791">
    <property type="term" value="F:phosphatase activity"/>
    <property type="evidence" value="ECO:0007669"/>
    <property type="project" value="TreeGrafter"/>
</dbReference>
<dbReference type="SUPFAM" id="SSF52540">
    <property type="entry name" value="P-loop containing nucleoside triphosphate hydrolases"/>
    <property type="match status" value="1"/>
</dbReference>
<dbReference type="Gene3D" id="3.40.50.300">
    <property type="entry name" value="P-loop containing nucleotide triphosphate hydrolases"/>
    <property type="match status" value="1"/>
</dbReference>
<dbReference type="EMBL" id="BAHC01000125">
    <property type="protein sequence ID" value="GAB91202.1"/>
    <property type="molecule type" value="Genomic_DNA"/>
</dbReference>
<dbReference type="InterPro" id="IPR003593">
    <property type="entry name" value="AAA+_ATPase"/>
</dbReference>
<dbReference type="Pfam" id="PF08282">
    <property type="entry name" value="Hydrolase_3"/>
    <property type="match status" value="2"/>
</dbReference>
<dbReference type="Gene3D" id="3.40.50.1000">
    <property type="entry name" value="HAD superfamily/HAD-like"/>
    <property type="match status" value="1"/>
</dbReference>
<dbReference type="InterPro" id="IPR023214">
    <property type="entry name" value="HAD_sf"/>
</dbReference>
<dbReference type="STRING" id="1108045.GORHZ_125_00850"/>
<evidence type="ECO:0000313" key="3">
    <source>
        <dbReference type="Proteomes" id="UP000008363"/>
    </source>
</evidence>
<sequence length="569" mass="61520">MIKVVVTDLDGTLTRGDELSAEALGALDAVRRDGMLVVLATGRIQSELEAAFPQISRHVDAMVLENGAVGVVGNTTIELASPVDEDVVREMAARGIPFRRGQGLLATTTEHSDAITSVIAEVGSDCQVVHNLSELMVVPAGTTKGTGVVALLRRLDLSRHNAVAIGNAENDIALLSVAEIGAAVADAVPSLKRHADAVLSHPNGPGVAELLAKPYVTGLQRWCPSRHWIRIGNYDGPEQVPATVPGSQARILVTGPSGSGKSYVVGLMAEQWILAGYSVLVVDAEGDHAGLSRLARVRAVDAAHHLPAPTEVAGMLEHNTSVVVDLSALNESSRASYMSRLRLCAEARREERGYPHWIVLDEAHLLRHEASLGWAHRGGYVLSTFVPAELPDDELEQCDVTVVLPDVDVGGHISEQPRRFATLELEGGPARPFTMGERITAHVRHRHKYADKTLPESRRFYFHAEAPDAETAGTVREFSHQLAWLPPDIVEFHAERGDFSRWFRDTLADSDAADEIADAEEHLAAQRAATIERVRRRIIETVDRRYALDAGRARASADEGEVHGAVGSR</sequence>
<dbReference type="AlphaFoldDB" id="K6WG99"/>
<dbReference type="Proteomes" id="UP000008363">
    <property type="component" value="Unassembled WGS sequence"/>
</dbReference>
<protein>
    <submittedName>
        <fullName evidence="2">Putative hydrolase</fullName>
    </submittedName>
</protein>
<gene>
    <name evidence="2" type="ORF">GORHZ_125_00850</name>
</gene>
<feature type="domain" description="AAA+ ATPase" evidence="1">
    <location>
        <begin position="247"/>
        <end position="488"/>
    </location>
</feature>
<dbReference type="InterPro" id="IPR002789">
    <property type="entry name" value="HerA_central"/>
</dbReference>
<dbReference type="PANTHER" id="PTHR10000:SF8">
    <property type="entry name" value="HAD SUPERFAMILY HYDROLASE-LIKE, TYPE 3"/>
    <property type="match status" value="1"/>
</dbReference>
<dbReference type="CDD" id="cd01127">
    <property type="entry name" value="TrwB_TraG_TraD_VirD4"/>
    <property type="match status" value="1"/>
</dbReference>
<dbReference type="PANTHER" id="PTHR10000">
    <property type="entry name" value="PHOSPHOSERINE PHOSPHATASE"/>
    <property type="match status" value="1"/>
</dbReference>
<dbReference type="Pfam" id="PF01935">
    <property type="entry name" value="DUF87"/>
    <property type="match status" value="1"/>
</dbReference>
<keyword evidence="2" id="KW-0378">Hydrolase</keyword>
<evidence type="ECO:0000259" key="1">
    <source>
        <dbReference type="SMART" id="SM00382"/>
    </source>
</evidence>
<name>K6WG99_9ACTN</name>